<evidence type="ECO:0000256" key="9">
    <source>
        <dbReference type="ARBA" id="ARBA00023136"/>
    </source>
</evidence>
<dbReference type="InterPro" id="IPR045272">
    <property type="entry name" value="ANXUR1/2-like"/>
</dbReference>
<dbReference type="InterPro" id="IPR024788">
    <property type="entry name" value="Malectin-like_Carb-bd_dom"/>
</dbReference>
<keyword evidence="6" id="KW-0547">Nucleotide-binding</keyword>
<evidence type="ECO:0000256" key="8">
    <source>
        <dbReference type="ARBA" id="ARBA00022989"/>
    </source>
</evidence>
<dbReference type="FunFam" id="2.60.120.430:FF:000003">
    <property type="entry name" value="FERONIA receptor-like kinase"/>
    <property type="match status" value="1"/>
</dbReference>
<reference evidence="13 14" key="1">
    <citation type="journal article" date="2019" name="G3 (Bethesda)">
        <title>Sequencing of a Wild Apple (Malus baccata) Genome Unravels the Differences Between Cultivated and Wild Apple Species Regarding Disease Resistance and Cold Tolerance.</title>
        <authorList>
            <person name="Chen X."/>
        </authorList>
    </citation>
    <scope>NUCLEOTIDE SEQUENCE [LARGE SCALE GENOMIC DNA]</scope>
    <source>
        <strain evidence="14">cv. Shandingzi</strain>
        <tissue evidence="13">Leaves</tissue>
    </source>
</reference>
<feature type="domain" description="Malectin-like" evidence="12">
    <location>
        <begin position="28"/>
        <end position="397"/>
    </location>
</feature>
<organism evidence="13 14">
    <name type="scientific">Malus baccata</name>
    <name type="common">Siberian crab apple</name>
    <name type="synonym">Pyrus baccata</name>
    <dbReference type="NCBI Taxonomy" id="106549"/>
    <lineage>
        <taxon>Eukaryota</taxon>
        <taxon>Viridiplantae</taxon>
        <taxon>Streptophyta</taxon>
        <taxon>Embryophyta</taxon>
        <taxon>Tracheophyta</taxon>
        <taxon>Spermatophyta</taxon>
        <taxon>Magnoliopsida</taxon>
        <taxon>eudicotyledons</taxon>
        <taxon>Gunneridae</taxon>
        <taxon>Pentapetalae</taxon>
        <taxon>rosids</taxon>
        <taxon>fabids</taxon>
        <taxon>Rosales</taxon>
        <taxon>Rosaceae</taxon>
        <taxon>Amygdaloideae</taxon>
        <taxon>Maleae</taxon>
        <taxon>Malus</taxon>
    </lineage>
</organism>
<dbReference type="Proteomes" id="UP000315295">
    <property type="component" value="Unassembled WGS sequence"/>
</dbReference>
<keyword evidence="2" id="KW-0723">Serine/threonine-protein kinase</keyword>
<dbReference type="EMBL" id="VIEB01001108">
    <property type="protein sequence ID" value="TQD75355.1"/>
    <property type="molecule type" value="Genomic_DNA"/>
</dbReference>
<feature type="signal peptide" evidence="11">
    <location>
        <begin position="1"/>
        <end position="23"/>
    </location>
</feature>
<keyword evidence="4" id="KW-0812">Transmembrane</keyword>
<dbReference type="PANTHER" id="PTHR34590">
    <property type="entry name" value="OS03G0124300 PROTEIN-RELATED"/>
    <property type="match status" value="1"/>
</dbReference>
<keyword evidence="2" id="KW-0418">Kinase</keyword>
<evidence type="ECO:0000256" key="3">
    <source>
        <dbReference type="ARBA" id="ARBA00022679"/>
    </source>
</evidence>
<keyword evidence="9" id="KW-0472">Membrane</keyword>
<dbReference type="FunFam" id="2.60.120.430:FF:000001">
    <property type="entry name" value="Receptor-like protein kinase FERONIA"/>
    <property type="match status" value="1"/>
</dbReference>
<keyword evidence="7" id="KW-0067">ATP-binding</keyword>
<evidence type="ECO:0000256" key="4">
    <source>
        <dbReference type="ARBA" id="ARBA00022692"/>
    </source>
</evidence>
<accession>A0A540KMA5</accession>
<keyword evidence="3" id="KW-0808">Transferase</keyword>
<dbReference type="GO" id="GO:0004714">
    <property type="term" value="F:transmembrane receptor protein tyrosine kinase activity"/>
    <property type="evidence" value="ECO:0007669"/>
    <property type="project" value="InterPro"/>
</dbReference>
<dbReference type="Pfam" id="PF12819">
    <property type="entry name" value="Malectin_like"/>
    <property type="match status" value="1"/>
</dbReference>
<evidence type="ECO:0000256" key="5">
    <source>
        <dbReference type="ARBA" id="ARBA00022729"/>
    </source>
</evidence>
<keyword evidence="10" id="KW-0325">Glycoprotein</keyword>
<name>A0A540KMA5_MALBA</name>
<keyword evidence="14" id="KW-1185">Reference proteome</keyword>
<dbReference type="AlphaFoldDB" id="A0A540KMA5"/>
<evidence type="ECO:0000256" key="6">
    <source>
        <dbReference type="ARBA" id="ARBA00022741"/>
    </source>
</evidence>
<proteinExistence type="predicted"/>
<evidence type="ECO:0000313" key="13">
    <source>
        <dbReference type="EMBL" id="TQD75355.1"/>
    </source>
</evidence>
<dbReference type="GO" id="GO:0005524">
    <property type="term" value="F:ATP binding"/>
    <property type="evidence" value="ECO:0007669"/>
    <property type="project" value="UniProtKB-KW"/>
</dbReference>
<feature type="chain" id="PRO_5021846861" description="Malectin-like domain-containing protein" evidence="11">
    <location>
        <begin position="24"/>
        <end position="456"/>
    </location>
</feature>
<dbReference type="STRING" id="106549.A0A540KMA5"/>
<comment type="caution">
    <text evidence="13">The sequence shown here is derived from an EMBL/GenBank/DDBJ whole genome shotgun (WGS) entry which is preliminary data.</text>
</comment>
<evidence type="ECO:0000256" key="11">
    <source>
        <dbReference type="SAM" id="SignalP"/>
    </source>
</evidence>
<keyword evidence="8" id="KW-1133">Transmembrane helix</keyword>
<evidence type="ECO:0000256" key="7">
    <source>
        <dbReference type="ARBA" id="ARBA00022840"/>
    </source>
</evidence>
<dbReference type="PANTHER" id="PTHR34590:SF6">
    <property type="entry name" value="RECEPTOR-LIKE KINASE"/>
    <property type="match status" value="1"/>
</dbReference>
<evidence type="ECO:0000256" key="10">
    <source>
        <dbReference type="ARBA" id="ARBA00023180"/>
    </source>
</evidence>
<comment type="subcellular location">
    <subcellularLocation>
        <location evidence="1">Membrane</location>
        <topology evidence="1">Single-pass type I membrane protein</topology>
    </subcellularLocation>
</comment>
<evidence type="ECO:0000256" key="1">
    <source>
        <dbReference type="ARBA" id="ARBA00004479"/>
    </source>
</evidence>
<evidence type="ECO:0000313" key="14">
    <source>
        <dbReference type="Proteomes" id="UP000315295"/>
    </source>
</evidence>
<evidence type="ECO:0000259" key="12">
    <source>
        <dbReference type="Pfam" id="PF12819"/>
    </source>
</evidence>
<evidence type="ECO:0000256" key="2">
    <source>
        <dbReference type="ARBA" id="ARBA00022527"/>
    </source>
</evidence>
<sequence>MALLGREIFGLLFPVIFCAFAQSKSLLINCGTNSSITVSGRKWVGDLAPNNSITLSSPANAASTAPSSVDSTASAPLYATARIFDGGLNYTFPGSRGNCFVRLHFCPFPFDNYNVNESRFGVVANGLKLMSEFSVLGEISRKNAYLSSSGSNVTSFLVKEYILAIKEDVLVFEFIPVKGSFGFVNAIEIVPAMDTLFAGSVSKVGGNGANQNVSWQGIETMYRLNVGGSEIDPGQDADLWRTWELDFSYMITANAGLEISNSSNITYSSANDTSVAPILVYETARTMSNTEVLEKRFNMSWKFEVDPDFDYLVRLHFCELTFDKANQRIFRIYINNRTAADNFNVFARAGGKNKAYHQDFFDVVSPKVDTLWIQLGPDTAAGAAGTDALLNGLEIFKLSRNGNLGYVEKYDSGVTSPRGSKTRILWVGVGADGEENQVARKTPPLAGGRYSLMAPF</sequence>
<protein>
    <recommendedName>
        <fullName evidence="12">Malectin-like domain-containing protein</fullName>
    </recommendedName>
</protein>
<dbReference type="Gene3D" id="2.60.120.430">
    <property type="entry name" value="Galactose-binding lectin"/>
    <property type="match status" value="2"/>
</dbReference>
<keyword evidence="5 11" id="KW-0732">Signal</keyword>
<gene>
    <name evidence="13" type="ORF">C1H46_039116</name>
</gene>
<dbReference type="GO" id="GO:0004674">
    <property type="term" value="F:protein serine/threonine kinase activity"/>
    <property type="evidence" value="ECO:0007669"/>
    <property type="project" value="UniProtKB-KW"/>
</dbReference>
<dbReference type="GO" id="GO:0016020">
    <property type="term" value="C:membrane"/>
    <property type="evidence" value="ECO:0007669"/>
    <property type="project" value="UniProtKB-SubCell"/>
</dbReference>